<name>A0A3B0FDC0_PSEPS</name>
<dbReference type="SMART" id="SM01130">
    <property type="entry name" value="DHDPS"/>
    <property type="match status" value="1"/>
</dbReference>
<protein>
    <submittedName>
        <fullName evidence="4">Aldolase</fullName>
    </submittedName>
</protein>
<feature type="active site" description="Proton donor/acceptor" evidence="3">
    <location>
        <position position="151"/>
    </location>
</feature>
<comment type="similarity">
    <text evidence="2">Belongs to the DapA family.</text>
</comment>
<evidence type="ECO:0000313" key="4">
    <source>
        <dbReference type="EMBL" id="RKO19521.1"/>
    </source>
</evidence>
<proteinExistence type="inferred from homology"/>
<keyword evidence="1 2" id="KW-0456">Lyase</keyword>
<dbReference type="PANTHER" id="PTHR12128:SF51">
    <property type="entry name" value="BLL4205 PROTEIN"/>
    <property type="match status" value="1"/>
</dbReference>
<accession>A0A3B0FDC0</accession>
<reference evidence="5" key="2">
    <citation type="submission" date="2018-10" db="EMBL/GenBank/DDBJ databases">
        <authorList>
            <person name="Wang Y."/>
            <person name="Wang J."/>
            <person name="Yang X."/>
            <person name="Wang Z."/>
            <person name="Huang Y."/>
        </authorList>
    </citation>
    <scope>NUCLEOTIDE SEQUENCE [LARGE SCALE GENOMIC DNA]</scope>
    <source>
        <strain evidence="5">J015</strain>
    </source>
</reference>
<evidence type="ECO:0000256" key="2">
    <source>
        <dbReference type="PIRNR" id="PIRNR001365"/>
    </source>
</evidence>
<feature type="active site" description="Schiff-base intermediate with substrate" evidence="3">
    <location>
        <position position="179"/>
    </location>
</feature>
<dbReference type="AlphaFoldDB" id="A0A3B0FDC0"/>
<dbReference type="Pfam" id="PF00701">
    <property type="entry name" value="DHDPS"/>
    <property type="match status" value="1"/>
</dbReference>
<dbReference type="EMBL" id="RBNH01000037">
    <property type="protein sequence ID" value="RKO19521.1"/>
    <property type="molecule type" value="Genomic_DNA"/>
</dbReference>
<evidence type="ECO:0000256" key="3">
    <source>
        <dbReference type="PIRSR" id="PIRSR001365-1"/>
    </source>
</evidence>
<dbReference type="PANTHER" id="PTHR12128">
    <property type="entry name" value="DIHYDRODIPICOLINATE SYNTHASE"/>
    <property type="match status" value="1"/>
</dbReference>
<organism evidence="4 5">
    <name type="scientific">Pseudarthrobacter phenanthrenivorans</name>
    <name type="common">Arthrobacter phenanthrenivorans</name>
    <dbReference type="NCBI Taxonomy" id="361575"/>
    <lineage>
        <taxon>Bacteria</taxon>
        <taxon>Bacillati</taxon>
        <taxon>Actinomycetota</taxon>
        <taxon>Actinomycetes</taxon>
        <taxon>Micrococcales</taxon>
        <taxon>Micrococcaceae</taxon>
        <taxon>Pseudarthrobacter</taxon>
    </lineage>
</organism>
<dbReference type="PIRSF" id="PIRSF001365">
    <property type="entry name" value="DHDPS"/>
    <property type="match status" value="1"/>
</dbReference>
<dbReference type="InterPro" id="IPR002220">
    <property type="entry name" value="DapA-like"/>
</dbReference>
<dbReference type="RefSeq" id="WP_013602975.1">
    <property type="nucleotide sequence ID" value="NZ_RBNH01000037.1"/>
</dbReference>
<evidence type="ECO:0000313" key="5">
    <source>
        <dbReference type="Proteomes" id="UP000273159"/>
    </source>
</evidence>
<dbReference type="GO" id="GO:0008840">
    <property type="term" value="F:4-hydroxy-tetrahydrodipicolinate synthase activity"/>
    <property type="evidence" value="ECO:0007669"/>
    <property type="project" value="TreeGrafter"/>
</dbReference>
<evidence type="ECO:0000256" key="1">
    <source>
        <dbReference type="ARBA" id="ARBA00023239"/>
    </source>
</evidence>
<dbReference type="Gene3D" id="3.20.20.70">
    <property type="entry name" value="Aldolase class I"/>
    <property type="match status" value="1"/>
</dbReference>
<gene>
    <name evidence="4" type="ORF">D7Z96_20370</name>
</gene>
<reference evidence="4 5" key="1">
    <citation type="submission" date="2018-10" db="EMBL/GenBank/DDBJ databases">
        <title>Genome-guide identification and characterization of bacteria that degrade polycyclic aromatic hydrocarbons and resist hexavalent chromium simultaneously.</title>
        <authorList>
            <person name="Feng H."/>
        </authorList>
    </citation>
    <scope>NUCLEOTIDE SEQUENCE [LARGE SCALE GENOMIC DNA]</scope>
    <source>
        <strain evidence="4 5">J015</strain>
    </source>
</reference>
<dbReference type="OMA" id="MWNELAP"/>
<sequence>MQKFGVEDLQGVIAVTPTPSVVGAGDVASRDTVDLAETDWMIRQLVSDGVDGIMTNGTLGEMATLTLPEWQSFARQVAETAAEVAPDLPLFIGATTLNTRDTIDRIRFLQDLGVRGTFLGRPMWGGLSAETMVSYYKEIVDAFPDMALMLYDNTEAFKGPIPTAVYAELAKLPQVVGAKYIALTPKYGLDVAAVEGKMRLLTLETDWFLAKTMYPEEAVGCWSSSALCGPEPVIALREALVANNIETARHLTKRIEWTYETFLARANFPEFSKYNIALEKLRFDEAGYIKAGSPRSPFQTTPVEYLEGARETGRRWRQLVEELKADVAKPEAKP</sequence>
<dbReference type="Proteomes" id="UP000273159">
    <property type="component" value="Unassembled WGS sequence"/>
</dbReference>
<dbReference type="InterPro" id="IPR013785">
    <property type="entry name" value="Aldolase_TIM"/>
</dbReference>
<dbReference type="SUPFAM" id="SSF51569">
    <property type="entry name" value="Aldolase"/>
    <property type="match status" value="1"/>
</dbReference>
<comment type="caution">
    <text evidence="4">The sequence shown here is derived from an EMBL/GenBank/DDBJ whole genome shotgun (WGS) entry which is preliminary data.</text>
</comment>